<dbReference type="AlphaFoldDB" id="G8TZY0"/>
<dbReference type="InterPro" id="IPR036397">
    <property type="entry name" value="RNaseH_sf"/>
</dbReference>
<reference evidence="4" key="1">
    <citation type="submission" date="2011-12" db="EMBL/GenBank/DDBJ databases">
        <title>The complete genome of chromosome of Sulfobacillus acidophilus DSM 10332.</title>
        <authorList>
            <person name="Lucas S."/>
            <person name="Han J."/>
            <person name="Lapidus A."/>
            <person name="Bruce D."/>
            <person name="Goodwin L."/>
            <person name="Pitluck S."/>
            <person name="Peters L."/>
            <person name="Kyrpides N."/>
            <person name="Mavromatis K."/>
            <person name="Ivanova N."/>
            <person name="Mikhailova N."/>
            <person name="Chertkov O."/>
            <person name="Saunders E."/>
            <person name="Detter J.C."/>
            <person name="Tapia R."/>
            <person name="Han C."/>
            <person name="Land M."/>
            <person name="Hauser L."/>
            <person name="Markowitz V."/>
            <person name="Cheng J.-F."/>
            <person name="Hugenholtz P."/>
            <person name="Woyke T."/>
            <person name="Wu D."/>
            <person name="Pukall R."/>
            <person name="Gehrich-Schroeter G."/>
            <person name="Schneider S."/>
            <person name="Klenk H.-P."/>
            <person name="Eisen J.A."/>
        </authorList>
    </citation>
    <scope>NUCLEOTIDE SEQUENCE [LARGE SCALE GENOMIC DNA]</scope>
    <source>
        <strain evidence="4">ATCC 700253 / DSM 10332 / NAL</strain>
    </source>
</reference>
<dbReference type="EMBL" id="CP003179">
    <property type="protein sequence ID" value="AEW04149.1"/>
    <property type="molecule type" value="Genomic_DNA"/>
</dbReference>
<dbReference type="PATRIC" id="fig|679936.5.peg.678"/>
<evidence type="ECO:0000313" key="3">
    <source>
        <dbReference type="EMBL" id="AEW04149.1"/>
    </source>
</evidence>
<gene>
    <name evidence="3" type="ordered locus">Sulac_0632</name>
</gene>
<dbReference type="KEGG" id="sap:Sulac_0632"/>
<dbReference type="STRING" id="679936.Sulac_0632"/>
<accession>G8TZY0</accession>
<evidence type="ECO:0000256" key="1">
    <source>
        <dbReference type="ARBA" id="ARBA00009277"/>
    </source>
</evidence>
<evidence type="ECO:0000259" key="2">
    <source>
        <dbReference type="PROSITE" id="PS50994"/>
    </source>
</evidence>
<dbReference type="PROSITE" id="PS50994">
    <property type="entry name" value="INTEGRASE"/>
    <property type="match status" value="1"/>
</dbReference>
<dbReference type="GO" id="GO:0015074">
    <property type="term" value="P:DNA integration"/>
    <property type="evidence" value="ECO:0007669"/>
    <property type="project" value="InterPro"/>
</dbReference>
<dbReference type="InterPro" id="IPR012337">
    <property type="entry name" value="RNaseH-like_sf"/>
</dbReference>
<name>G8TZY0_SULAD</name>
<keyword evidence="4" id="KW-1185">Reference proteome</keyword>
<protein>
    <submittedName>
        <fullName evidence="3">Integrase catalytic region</fullName>
    </submittedName>
</protein>
<evidence type="ECO:0000313" key="4">
    <source>
        <dbReference type="Proteomes" id="UP000005439"/>
    </source>
</evidence>
<dbReference type="SUPFAM" id="SSF53098">
    <property type="entry name" value="Ribonuclease H-like"/>
    <property type="match status" value="1"/>
</dbReference>
<proteinExistence type="inferred from homology"/>
<dbReference type="PANTHER" id="PTHR35004">
    <property type="entry name" value="TRANSPOSASE RV3428C-RELATED"/>
    <property type="match status" value="1"/>
</dbReference>
<dbReference type="Pfam" id="PF00665">
    <property type="entry name" value="rve"/>
    <property type="match status" value="1"/>
</dbReference>
<reference evidence="3 4" key="2">
    <citation type="journal article" date="2012" name="Stand. Genomic Sci.">
        <title>Complete genome sequence of the moderately thermophilic mineral-sulfide-oxidizing firmicute Sulfobacillus acidophilus type strain (NAL(T)).</title>
        <authorList>
            <person name="Anderson I."/>
            <person name="Chertkov O."/>
            <person name="Chen A."/>
            <person name="Saunders E."/>
            <person name="Lapidus A."/>
            <person name="Nolan M."/>
            <person name="Lucas S."/>
            <person name="Hammon N."/>
            <person name="Deshpande S."/>
            <person name="Cheng J.F."/>
            <person name="Han C."/>
            <person name="Tapia R."/>
            <person name="Goodwin L.A."/>
            <person name="Pitluck S."/>
            <person name="Liolios K."/>
            <person name="Pagani I."/>
            <person name="Ivanova N."/>
            <person name="Mikhailova N."/>
            <person name="Pati A."/>
            <person name="Palaniappan K."/>
            <person name="Land M."/>
            <person name="Pan C."/>
            <person name="Rohde M."/>
            <person name="Pukall R."/>
            <person name="Goker M."/>
            <person name="Detter J.C."/>
            <person name="Woyke T."/>
            <person name="Bristow J."/>
            <person name="Eisen J.A."/>
            <person name="Markowitz V."/>
            <person name="Hugenholtz P."/>
            <person name="Kyrpides N.C."/>
            <person name="Klenk H.P."/>
            <person name="Mavromatis K."/>
        </authorList>
    </citation>
    <scope>NUCLEOTIDE SEQUENCE [LARGE SCALE GENOMIC DNA]</scope>
    <source>
        <strain evidence="4">ATCC 700253 / DSM 10332 / NAL</strain>
    </source>
</reference>
<dbReference type="Gene3D" id="3.30.420.10">
    <property type="entry name" value="Ribonuclease H-like superfamily/Ribonuclease H"/>
    <property type="match status" value="1"/>
</dbReference>
<dbReference type="Proteomes" id="UP000005439">
    <property type="component" value="Chromosome"/>
</dbReference>
<feature type="domain" description="Integrase catalytic" evidence="2">
    <location>
        <begin position="102"/>
        <end position="277"/>
    </location>
</feature>
<dbReference type="GO" id="GO:0003676">
    <property type="term" value="F:nucleic acid binding"/>
    <property type="evidence" value="ECO:0007669"/>
    <property type="project" value="InterPro"/>
</dbReference>
<comment type="similarity">
    <text evidence="1">Belongs to the transposase IS21/IS408/IS1162 family.</text>
</comment>
<sequence length="402" mass="45775">MARYHQKESISAIRKATGRDRKTIAKIVADQTDEHAPGRRTRPSKRDPYTEYIAERWAQGCHNAQVLWEELQAQGFTGSLSLVKQQVAPLRPQRGVVPTPRFETAPGEQAQCDWADFGPLVYPDGPRKLYIFVYTMGYSRRMYVEFVHDQRQETLFACLEHAFAYFGCVPGPILSDNMTPMVVSHPFDGEVVWNPRFAAFAAFHGFRPKAARPYRARTKGKVERTVQYVRHNFWPRVPEAITLEGLNALVVRWAADRDQRMHGTTFARPADRWAADYAGAAPYDPTRLWAFGEQWDRKVTVDAFVHWEGHRFAVPWESAGHVVQVRRTAPDGIEIRQDQRVLASYPLPTEPHQVVGAAMGHASAPPERVPQQPVARRRTLTVPAETVPDTRDLSVYERVVPV</sequence>
<organism evidence="3 4">
    <name type="scientific">Sulfobacillus acidophilus (strain ATCC 700253 / DSM 10332 / NAL)</name>
    <dbReference type="NCBI Taxonomy" id="679936"/>
    <lineage>
        <taxon>Bacteria</taxon>
        <taxon>Bacillati</taxon>
        <taxon>Bacillota</taxon>
        <taxon>Clostridia</taxon>
        <taxon>Eubacteriales</taxon>
        <taxon>Clostridiales Family XVII. Incertae Sedis</taxon>
        <taxon>Sulfobacillus</taxon>
    </lineage>
</organism>
<dbReference type="NCBIfam" id="NF033546">
    <property type="entry name" value="transpos_IS21"/>
    <property type="match status" value="1"/>
</dbReference>
<dbReference type="InterPro" id="IPR054353">
    <property type="entry name" value="IstA-like_C"/>
</dbReference>
<dbReference type="InterPro" id="IPR001584">
    <property type="entry name" value="Integrase_cat-core"/>
</dbReference>
<dbReference type="PANTHER" id="PTHR35004:SF6">
    <property type="entry name" value="TRANSPOSASE"/>
    <property type="match status" value="1"/>
</dbReference>
<dbReference type="HOGENOM" id="CLU_020626_1_0_9"/>
<dbReference type="Pfam" id="PF22483">
    <property type="entry name" value="Mu-transpos_C_2"/>
    <property type="match status" value="1"/>
</dbReference>